<dbReference type="PANTHER" id="PTHR43179:SF12">
    <property type="entry name" value="GALACTOFURANOSYLTRANSFERASE GLFT2"/>
    <property type="match status" value="1"/>
</dbReference>
<sequence>MEHTEVGVIILTYNDWKNTLACLECVHAQSGLPRRIVVCDNGSENEVADRILEGWSSLAEKAGLPAPVEVYGSDSSPAPLVLLRSEEPESIGGAMNAGMRFLLYDRDCHAFWLLRNDSRPESFALAALLRHLEDDDLKQTIGMVGSTQLVKDSDVLECAAGGRWSRWTGDQIPLDKGLERHGLSDRKDIAARLDYVSDASCLITRAMVEDIGLFDERFSGFYEDVEYGLRARKAGYALNWAPGALVRRMDCSSAGLTPFLSVTDDPELAPREDMNFIRARFYLLRRAHPFALPFMIMLLPFSWRTFRSRRGRFFMVMRAALDGAAGRMKER</sequence>
<accession>A0A921AYG0</accession>
<name>A0A921AYG0_9BACT</name>
<keyword evidence="4" id="KW-0812">Transmembrane</keyword>
<dbReference type="GO" id="GO:0016757">
    <property type="term" value="F:glycosyltransferase activity"/>
    <property type="evidence" value="ECO:0007669"/>
    <property type="project" value="UniProtKB-KW"/>
</dbReference>
<evidence type="ECO:0000256" key="3">
    <source>
        <dbReference type="ARBA" id="ARBA00022679"/>
    </source>
</evidence>
<keyword evidence="2" id="KW-0328">Glycosyltransferase</keyword>
<reference evidence="5" key="2">
    <citation type="submission" date="2021-09" db="EMBL/GenBank/DDBJ databases">
        <authorList>
            <person name="Gilroy R."/>
        </authorList>
    </citation>
    <scope>NUCLEOTIDE SEQUENCE</scope>
    <source>
        <strain evidence="5">ChiGjej2B2-19336</strain>
    </source>
</reference>
<dbReference type="AlphaFoldDB" id="A0A921AYG0"/>
<dbReference type="Proteomes" id="UP000698963">
    <property type="component" value="Unassembled WGS sequence"/>
</dbReference>
<dbReference type="PANTHER" id="PTHR43179">
    <property type="entry name" value="RHAMNOSYLTRANSFERASE WBBL"/>
    <property type="match status" value="1"/>
</dbReference>
<feature type="transmembrane region" description="Helical" evidence="4">
    <location>
        <begin position="287"/>
        <end position="306"/>
    </location>
</feature>
<organism evidence="5 6">
    <name type="scientific">Mailhella massiliensis</name>
    <dbReference type="NCBI Taxonomy" id="1903261"/>
    <lineage>
        <taxon>Bacteria</taxon>
        <taxon>Pseudomonadati</taxon>
        <taxon>Thermodesulfobacteriota</taxon>
        <taxon>Desulfovibrionia</taxon>
        <taxon>Desulfovibrionales</taxon>
        <taxon>Desulfovibrionaceae</taxon>
        <taxon>Mailhella</taxon>
    </lineage>
</organism>
<evidence type="ECO:0000313" key="6">
    <source>
        <dbReference type="Proteomes" id="UP000698963"/>
    </source>
</evidence>
<comment type="similarity">
    <text evidence="1">Belongs to the glycosyltransferase 2 family.</text>
</comment>
<keyword evidence="3" id="KW-0808">Transferase</keyword>
<dbReference type="EMBL" id="DYZA01000254">
    <property type="protein sequence ID" value="HJD98396.1"/>
    <property type="molecule type" value="Genomic_DNA"/>
</dbReference>
<evidence type="ECO:0000313" key="5">
    <source>
        <dbReference type="EMBL" id="HJD98396.1"/>
    </source>
</evidence>
<keyword evidence="4" id="KW-1133">Transmembrane helix</keyword>
<dbReference type="RefSeq" id="WP_304124283.1">
    <property type="nucleotide sequence ID" value="NZ_DYZA01000254.1"/>
</dbReference>
<gene>
    <name evidence="5" type="ORF">K8W16_12235</name>
</gene>
<dbReference type="InterPro" id="IPR029044">
    <property type="entry name" value="Nucleotide-diphossugar_trans"/>
</dbReference>
<dbReference type="Gene3D" id="3.90.550.10">
    <property type="entry name" value="Spore Coat Polysaccharide Biosynthesis Protein SpsA, Chain A"/>
    <property type="match status" value="1"/>
</dbReference>
<keyword evidence="4" id="KW-0472">Membrane</keyword>
<protein>
    <submittedName>
        <fullName evidence="5">Glycosyltransferase family 2 protein</fullName>
    </submittedName>
</protein>
<evidence type="ECO:0000256" key="1">
    <source>
        <dbReference type="ARBA" id="ARBA00006739"/>
    </source>
</evidence>
<evidence type="ECO:0000256" key="2">
    <source>
        <dbReference type="ARBA" id="ARBA00022676"/>
    </source>
</evidence>
<evidence type="ECO:0000256" key="4">
    <source>
        <dbReference type="SAM" id="Phobius"/>
    </source>
</evidence>
<proteinExistence type="inferred from homology"/>
<comment type="caution">
    <text evidence="5">The sequence shown here is derived from an EMBL/GenBank/DDBJ whole genome shotgun (WGS) entry which is preliminary data.</text>
</comment>
<dbReference type="SUPFAM" id="SSF53448">
    <property type="entry name" value="Nucleotide-diphospho-sugar transferases"/>
    <property type="match status" value="1"/>
</dbReference>
<reference evidence="5" key="1">
    <citation type="journal article" date="2021" name="PeerJ">
        <title>Extensive microbial diversity within the chicken gut microbiome revealed by metagenomics and culture.</title>
        <authorList>
            <person name="Gilroy R."/>
            <person name="Ravi A."/>
            <person name="Getino M."/>
            <person name="Pursley I."/>
            <person name="Horton D.L."/>
            <person name="Alikhan N.F."/>
            <person name="Baker D."/>
            <person name="Gharbi K."/>
            <person name="Hall N."/>
            <person name="Watson M."/>
            <person name="Adriaenssens E.M."/>
            <person name="Foster-Nyarko E."/>
            <person name="Jarju S."/>
            <person name="Secka A."/>
            <person name="Antonio M."/>
            <person name="Oren A."/>
            <person name="Chaudhuri R.R."/>
            <person name="La Ragione R."/>
            <person name="Hildebrand F."/>
            <person name="Pallen M.J."/>
        </authorList>
    </citation>
    <scope>NUCLEOTIDE SEQUENCE</scope>
    <source>
        <strain evidence="5">ChiGjej2B2-19336</strain>
    </source>
</reference>
<dbReference type="Pfam" id="PF13641">
    <property type="entry name" value="Glyco_tranf_2_3"/>
    <property type="match status" value="1"/>
</dbReference>